<dbReference type="OrthoDB" id="416741at2759"/>
<protein>
    <recommendedName>
        <fullName evidence="7">RNase III domain-containing protein</fullName>
    </recommendedName>
</protein>
<dbReference type="GO" id="GO:0006396">
    <property type="term" value="P:RNA processing"/>
    <property type="evidence" value="ECO:0007669"/>
    <property type="project" value="InterPro"/>
</dbReference>
<organism evidence="8 9">
    <name type="scientific">Leucocoprinus leucothites</name>
    <dbReference type="NCBI Taxonomy" id="201217"/>
    <lineage>
        <taxon>Eukaryota</taxon>
        <taxon>Fungi</taxon>
        <taxon>Dikarya</taxon>
        <taxon>Basidiomycota</taxon>
        <taxon>Agaricomycotina</taxon>
        <taxon>Agaricomycetes</taxon>
        <taxon>Agaricomycetidae</taxon>
        <taxon>Agaricales</taxon>
        <taxon>Agaricineae</taxon>
        <taxon>Agaricaceae</taxon>
        <taxon>Leucocoprinus</taxon>
    </lineage>
</organism>
<dbReference type="Gene3D" id="3.30.160.380">
    <property type="entry name" value="Dicer dimerisation domain"/>
    <property type="match status" value="1"/>
</dbReference>
<evidence type="ECO:0000256" key="1">
    <source>
        <dbReference type="ARBA" id="ARBA00022737"/>
    </source>
</evidence>
<evidence type="ECO:0000313" key="9">
    <source>
        <dbReference type="Proteomes" id="UP000559027"/>
    </source>
</evidence>
<dbReference type="EMBL" id="JAACJO010000001">
    <property type="protein sequence ID" value="KAF5363664.1"/>
    <property type="molecule type" value="Genomic_DNA"/>
</dbReference>
<feature type="domain" description="RNase III" evidence="7">
    <location>
        <begin position="1198"/>
        <end position="1353"/>
    </location>
</feature>
<feature type="compositionally biased region" description="Basic and acidic residues" evidence="6">
    <location>
        <begin position="47"/>
        <end position="59"/>
    </location>
</feature>
<proteinExistence type="predicted"/>
<dbReference type="Pfam" id="PF03368">
    <property type="entry name" value="Dicer_dimer"/>
    <property type="match status" value="1"/>
</dbReference>
<dbReference type="CDD" id="cd00593">
    <property type="entry name" value="RIBOc"/>
    <property type="match status" value="2"/>
</dbReference>
<dbReference type="Proteomes" id="UP000559027">
    <property type="component" value="Unassembled WGS sequence"/>
</dbReference>
<evidence type="ECO:0000256" key="4">
    <source>
        <dbReference type="ARBA" id="ARBA00022806"/>
    </source>
</evidence>
<dbReference type="InterPro" id="IPR000999">
    <property type="entry name" value="RNase_III_dom"/>
</dbReference>
<evidence type="ECO:0000256" key="3">
    <source>
        <dbReference type="ARBA" id="ARBA00022801"/>
    </source>
</evidence>
<keyword evidence="2" id="KW-0547">Nucleotide-binding</keyword>
<dbReference type="GO" id="GO:0004525">
    <property type="term" value="F:ribonuclease III activity"/>
    <property type="evidence" value="ECO:0007669"/>
    <property type="project" value="InterPro"/>
</dbReference>
<name>A0A8H5GEP6_9AGAR</name>
<sequence>MISNQNTHSTCSNAGSKRQRTYDPSDSPDIEPPTKVSKTSSGPRRYHIGDGQETQNHEVEPVLELEEQLKGTLRTKNAIACCPPSAVARIFTNILSWIVHEAQTDFSGSVTVIVVADVSTMQQLREDVYRNFPALSTYAATGNENDMTSFNMPEKGAIFMSVQALAQLLPRNVLPLMQISAILFYCSMLFGTRSQPDAIIERVMLDSALRSAPMARPRILVLSTTLQPISPGSAVHQFAKSLNASLLGFSGSEVTSGSQSLSMELVVTYLRQEVLQETLLCKKLRDCDPEGRYLGRHFRRAKLALGELGPCAADLVWREACAALSEDQGLRAPLSRAQELVKHWPFKLPNLDLSSRNMNVTHKFMRFAQILESFRSFGDSFRGIVFVEKRAIAQLLVALIHGLMPHLQFLRPVALLNHNRSSDYTLPENSFYRQYASGQFNLLVTTKSYEDVALPQASVVILCIKDKGGHLIHMIEEGNNAHRHALAKASFDSDMLRWCNNVRHDSLCIIPPKPLYESNDAYISDSEDDQDVDFIQDPVSGHRLEKHQATRALFCYVDRLARSSRISRNEDFLKYVVFESSGDPEWHCVVRLPGTPIDRLSGPRCHSRALARREACYSACRQLQHLGELTSPFFPRPHPLNQPSSQDGGAEVLINPNHERPHIPLSPDFWRISVSRPPLPDFLYPWIVSTAAVGSGLDERAPICILTRIPLPDLPNFQLFHLNKPLQLRFHRAPPVKLESNQFEQTHRFTVKFCRIVMNKPFESSSWRDMGYLFLPMKRTWKPPPGPDQQSSPLPFISGVDWDTVTLVSETWAVPLVNLVHLEHDLEDAVVQDRAVEFTHRCEISRVRSDMTPLSEVDDKPAGYSLLKYAAFSADGRFENGGKTLLEQCHSRRKTFSGLLEPNQPILEVTRMAGATNCLNPRIPSSADIPDKAVQLLIPEYSRKLTVPASTLRMGYLLPSVTRRIDELLLVKQLNAKILGRCVRDDLLVIATASPLAGNEYDYERLELLGDAFLKYLSSIYVYAQSPQGSEGELHTARQKYISNQQLCDITSHLGLPGYIQVKPFNLKSWLPHGMRLGDPQKESTSVKPTQPSSNTLKPLHKSKEASKELTVIVANCEQSSTYVHFPDQDPDQFPQTVADVAEAIIGAACISGGRDAGLKAAKALMIPFTGIEEWCDLDRDDCIPQPSTGRHLETSAVNAIEGIIGHALQKKHLLTLALIHSTFNTAEMKNHQRLEFIGDAILDFLVVRHLFDRNPHASPGDLSVLKSMMVSNSTLAAICVWSRLHKFIHGTQQLGQIIHKYERALLDQQTAMLSMAHGESKSMTQYWKDLEAPKALSDVVESIIGAALVSDGFSQAGVDAIFGTLLLPFYEKYLPLRTAQGASE</sequence>
<evidence type="ECO:0000313" key="8">
    <source>
        <dbReference type="EMBL" id="KAF5363664.1"/>
    </source>
</evidence>
<keyword evidence="4" id="KW-0347">Helicase</keyword>
<feature type="compositionally biased region" description="Polar residues" evidence="6">
    <location>
        <begin position="1083"/>
        <end position="1097"/>
    </location>
</feature>
<evidence type="ECO:0000256" key="2">
    <source>
        <dbReference type="ARBA" id="ARBA00022741"/>
    </source>
</evidence>
<dbReference type="GO" id="GO:0004386">
    <property type="term" value="F:helicase activity"/>
    <property type="evidence" value="ECO:0007669"/>
    <property type="project" value="UniProtKB-KW"/>
</dbReference>
<dbReference type="SUPFAM" id="SSF69065">
    <property type="entry name" value="RNase III domain-like"/>
    <property type="match status" value="2"/>
</dbReference>
<dbReference type="InterPro" id="IPR036389">
    <property type="entry name" value="RNase_III_sf"/>
</dbReference>
<evidence type="ECO:0000256" key="5">
    <source>
        <dbReference type="ARBA" id="ARBA00022840"/>
    </source>
</evidence>
<keyword evidence="9" id="KW-1185">Reference proteome</keyword>
<gene>
    <name evidence="8" type="ORF">D9756_000706</name>
</gene>
<dbReference type="PANTHER" id="PTHR14950:SF37">
    <property type="entry name" value="ENDORIBONUCLEASE DICER"/>
    <property type="match status" value="1"/>
</dbReference>
<evidence type="ECO:0000259" key="7">
    <source>
        <dbReference type="PROSITE" id="PS50142"/>
    </source>
</evidence>
<accession>A0A8H5GEP6</accession>
<dbReference type="InterPro" id="IPR038248">
    <property type="entry name" value="Dicer_dimer_sf"/>
</dbReference>
<keyword evidence="3" id="KW-0378">Hydrolase</keyword>
<keyword evidence="5" id="KW-0067">ATP-binding</keyword>
<feature type="compositionally biased region" description="Polar residues" evidence="6">
    <location>
        <begin position="1"/>
        <end position="16"/>
    </location>
</feature>
<dbReference type="InterPro" id="IPR005034">
    <property type="entry name" value="Dicer_dimerisation"/>
</dbReference>
<evidence type="ECO:0000256" key="6">
    <source>
        <dbReference type="SAM" id="MobiDB-lite"/>
    </source>
</evidence>
<comment type="caution">
    <text evidence="8">The sequence shown here is derived from an EMBL/GenBank/DDBJ whole genome shotgun (WGS) entry which is preliminary data.</text>
</comment>
<dbReference type="PROSITE" id="PS50142">
    <property type="entry name" value="RNASE_3_2"/>
    <property type="match status" value="2"/>
</dbReference>
<dbReference type="Gene3D" id="1.10.1520.10">
    <property type="entry name" value="Ribonuclease III domain"/>
    <property type="match status" value="2"/>
</dbReference>
<keyword evidence="1" id="KW-0677">Repeat</keyword>
<dbReference type="PANTHER" id="PTHR14950">
    <property type="entry name" value="DICER-RELATED"/>
    <property type="match status" value="1"/>
</dbReference>
<dbReference type="SMART" id="SM00535">
    <property type="entry name" value="RIBOc"/>
    <property type="match status" value="2"/>
</dbReference>
<dbReference type="Pfam" id="PF00636">
    <property type="entry name" value="Ribonuclease_3"/>
    <property type="match status" value="2"/>
</dbReference>
<feature type="region of interest" description="Disordered" evidence="6">
    <location>
        <begin position="1"/>
        <end position="59"/>
    </location>
</feature>
<feature type="region of interest" description="Disordered" evidence="6">
    <location>
        <begin position="1078"/>
        <end position="1104"/>
    </location>
</feature>
<feature type="domain" description="RNase III" evidence="7">
    <location>
        <begin position="971"/>
        <end position="1154"/>
    </location>
</feature>
<reference evidence="8 9" key="1">
    <citation type="journal article" date="2020" name="ISME J.">
        <title>Uncovering the hidden diversity of litter-decomposition mechanisms in mushroom-forming fungi.</title>
        <authorList>
            <person name="Floudas D."/>
            <person name="Bentzer J."/>
            <person name="Ahren D."/>
            <person name="Johansson T."/>
            <person name="Persson P."/>
            <person name="Tunlid A."/>
        </authorList>
    </citation>
    <scope>NUCLEOTIDE SEQUENCE [LARGE SCALE GENOMIC DNA]</scope>
    <source>
        <strain evidence="8 9">CBS 146.42</strain>
    </source>
</reference>
<dbReference type="GO" id="GO:0005524">
    <property type="term" value="F:ATP binding"/>
    <property type="evidence" value="ECO:0007669"/>
    <property type="project" value="UniProtKB-KW"/>
</dbReference>